<proteinExistence type="predicted"/>
<dbReference type="EMBL" id="MU167211">
    <property type="protein sequence ID" value="KAG0151689.1"/>
    <property type="molecule type" value="Genomic_DNA"/>
</dbReference>
<comment type="caution">
    <text evidence="3">The sequence shown here is derived from an EMBL/GenBank/DDBJ whole genome shotgun (WGS) entry which is preliminary data.</text>
</comment>
<organism evidence="3 4">
    <name type="scientific">Cronartium quercuum f. sp. fusiforme G11</name>
    <dbReference type="NCBI Taxonomy" id="708437"/>
    <lineage>
        <taxon>Eukaryota</taxon>
        <taxon>Fungi</taxon>
        <taxon>Dikarya</taxon>
        <taxon>Basidiomycota</taxon>
        <taxon>Pucciniomycotina</taxon>
        <taxon>Pucciniomycetes</taxon>
        <taxon>Pucciniales</taxon>
        <taxon>Coleosporiaceae</taxon>
        <taxon>Cronartium</taxon>
    </lineage>
</organism>
<reference evidence="3" key="1">
    <citation type="submission" date="2013-11" db="EMBL/GenBank/DDBJ databases">
        <title>Genome sequence of the fusiform rust pathogen reveals effectors for host alternation and coevolution with pine.</title>
        <authorList>
            <consortium name="DOE Joint Genome Institute"/>
            <person name="Smith K."/>
            <person name="Pendleton A."/>
            <person name="Kubisiak T."/>
            <person name="Anderson C."/>
            <person name="Salamov A."/>
            <person name="Aerts A."/>
            <person name="Riley R."/>
            <person name="Clum A."/>
            <person name="Lindquist E."/>
            <person name="Ence D."/>
            <person name="Campbell M."/>
            <person name="Kronenberg Z."/>
            <person name="Feau N."/>
            <person name="Dhillon B."/>
            <person name="Hamelin R."/>
            <person name="Burleigh J."/>
            <person name="Smith J."/>
            <person name="Yandell M."/>
            <person name="Nelson C."/>
            <person name="Grigoriev I."/>
            <person name="Davis J."/>
        </authorList>
    </citation>
    <scope>NUCLEOTIDE SEQUENCE</scope>
    <source>
        <strain evidence="3">G11</strain>
    </source>
</reference>
<dbReference type="AlphaFoldDB" id="A0A9P6TH43"/>
<gene>
    <name evidence="3" type="ORF">CROQUDRAFT_103396</name>
</gene>
<sequence>MRSGRWMDSSKRQHQRRPLPTTLQEAWKQRYRCGNIPTDEDFFISLGTVLGARIKKSHRIWCKEGKVRRKGNRLITPAWALDDGGSARGLTTTLPFHGEYRRDNESEKIENVLLFMSVSCTQPFHCLKSAPVSSIITLLNLIWARMSYFCAGRLLFLTYIFALYSSSFVVSRGLIQPSNSQELSRRGGNDLEKVDPAAFARIQISDGKTGNSREKASKVFLEPYNLTLSSNFAIEPAHIVANITKAQLKKIGADADVSKYAEAGFVAAIDNLKKSKRNKALILKLEKGMRSNKCLKLLGQQTVITILIAQGNKGQIPRLAPELKKKTLTDLALSFFGAILVTQLDLSGGAVLP</sequence>
<accession>A0A9P6TH43</accession>
<dbReference type="PANTHER" id="PTHR38849:SF1">
    <property type="entry name" value="SMALL SECRETED PROTEIN"/>
    <property type="match status" value="1"/>
</dbReference>
<evidence type="ECO:0000256" key="1">
    <source>
        <dbReference type="SAM" id="MobiDB-lite"/>
    </source>
</evidence>
<dbReference type="Proteomes" id="UP000886653">
    <property type="component" value="Unassembled WGS sequence"/>
</dbReference>
<keyword evidence="2" id="KW-0812">Transmembrane</keyword>
<name>A0A9P6TH43_9BASI</name>
<dbReference type="OrthoDB" id="2151417at2759"/>
<feature type="transmembrane region" description="Helical" evidence="2">
    <location>
        <begin position="154"/>
        <end position="175"/>
    </location>
</feature>
<protein>
    <submittedName>
        <fullName evidence="3">Uncharacterized protein</fullName>
    </submittedName>
</protein>
<keyword evidence="2" id="KW-1133">Transmembrane helix</keyword>
<dbReference type="PANTHER" id="PTHR38849">
    <property type="entry name" value="SMALL SECRETED PROTEIN"/>
    <property type="match status" value="1"/>
</dbReference>
<evidence type="ECO:0000256" key="2">
    <source>
        <dbReference type="SAM" id="Phobius"/>
    </source>
</evidence>
<keyword evidence="4" id="KW-1185">Reference proteome</keyword>
<evidence type="ECO:0000313" key="3">
    <source>
        <dbReference type="EMBL" id="KAG0151689.1"/>
    </source>
</evidence>
<evidence type="ECO:0000313" key="4">
    <source>
        <dbReference type="Proteomes" id="UP000886653"/>
    </source>
</evidence>
<keyword evidence="2" id="KW-0472">Membrane</keyword>
<feature type="region of interest" description="Disordered" evidence="1">
    <location>
        <begin position="1"/>
        <end position="21"/>
    </location>
</feature>